<dbReference type="InParanoid" id="C5L8N5"/>
<comment type="caution">
    <text evidence="4">Lacks conserved residue(s) required for the propagation of feature annotation.</text>
</comment>
<feature type="short sequence motif" description="DGA/G" evidence="4">
    <location>
        <begin position="196"/>
        <end position="198"/>
    </location>
</feature>
<dbReference type="InterPro" id="IPR016035">
    <property type="entry name" value="Acyl_Trfase/lysoPLipase"/>
</dbReference>
<dbReference type="PANTHER" id="PTHR24185">
    <property type="entry name" value="CALCIUM-INDEPENDENT PHOSPHOLIPASE A2-GAMMA"/>
    <property type="match status" value="1"/>
</dbReference>
<evidence type="ECO:0000256" key="1">
    <source>
        <dbReference type="ARBA" id="ARBA00022801"/>
    </source>
</evidence>
<dbReference type="AlphaFoldDB" id="C5L8N5"/>
<feature type="non-terminal residue" evidence="6">
    <location>
        <position position="231"/>
    </location>
</feature>
<dbReference type="OMA" id="MPRINIA"/>
<feature type="short sequence motif" description="GXSXG" evidence="4">
    <location>
        <begin position="45"/>
        <end position="49"/>
    </location>
</feature>
<dbReference type="PROSITE" id="PS51635">
    <property type="entry name" value="PNPLA"/>
    <property type="match status" value="1"/>
</dbReference>
<evidence type="ECO:0000259" key="5">
    <source>
        <dbReference type="PROSITE" id="PS51635"/>
    </source>
</evidence>
<dbReference type="Gene3D" id="3.40.1090.10">
    <property type="entry name" value="Cytosolic phospholipase A2 catalytic domain"/>
    <property type="match status" value="1"/>
</dbReference>
<organism evidence="7">
    <name type="scientific">Perkinsus marinus (strain ATCC 50983 / TXsc)</name>
    <dbReference type="NCBI Taxonomy" id="423536"/>
    <lineage>
        <taxon>Eukaryota</taxon>
        <taxon>Sar</taxon>
        <taxon>Alveolata</taxon>
        <taxon>Perkinsozoa</taxon>
        <taxon>Perkinsea</taxon>
        <taxon>Perkinsida</taxon>
        <taxon>Perkinsidae</taxon>
        <taxon>Perkinsus</taxon>
    </lineage>
</organism>
<feature type="non-terminal residue" evidence="6">
    <location>
        <position position="1"/>
    </location>
</feature>
<dbReference type="GO" id="GO:0006631">
    <property type="term" value="P:fatty acid metabolic process"/>
    <property type="evidence" value="ECO:0007669"/>
    <property type="project" value="TreeGrafter"/>
</dbReference>
<protein>
    <submittedName>
        <fullName evidence="6">Phospholipase, putative</fullName>
    </submittedName>
</protein>
<keyword evidence="3 4" id="KW-0443">Lipid metabolism</keyword>
<feature type="domain" description="PNPLA" evidence="5">
    <location>
        <begin position="8"/>
        <end position="209"/>
    </location>
</feature>
<dbReference type="GeneID" id="9059095"/>
<dbReference type="GO" id="GO:0016042">
    <property type="term" value="P:lipid catabolic process"/>
    <property type="evidence" value="ECO:0007669"/>
    <property type="project" value="UniProtKB-UniRule"/>
</dbReference>
<dbReference type="Proteomes" id="UP000007800">
    <property type="component" value="Unassembled WGS sequence"/>
</dbReference>
<feature type="active site" description="Nucleophile" evidence="4">
    <location>
        <position position="47"/>
    </location>
</feature>
<evidence type="ECO:0000313" key="7">
    <source>
        <dbReference type="Proteomes" id="UP000007800"/>
    </source>
</evidence>
<keyword evidence="1 4" id="KW-0378">Hydrolase</keyword>
<dbReference type="GO" id="GO:0004620">
    <property type="term" value="F:phospholipase activity"/>
    <property type="evidence" value="ECO:0007669"/>
    <property type="project" value="TreeGrafter"/>
</dbReference>
<evidence type="ECO:0000313" key="6">
    <source>
        <dbReference type="EMBL" id="EER06907.1"/>
    </source>
</evidence>
<evidence type="ECO:0000256" key="3">
    <source>
        <dbReference type="ARBA" id="ARBA00023098"/>
    </source>
</evidence>
<dbReference type="EMBL" id="GG680240">
    <property type="protein sequence ID" value="EER06907.1"/>
    <property type="molecule type" value="Genomic_DNA"/>
</dbReference>
<feature type="active site" description="Proton acceptor" evidence="4">
    <location>
        <position position="196"/>
    </location>
</feature>
<keyword evidence="7" id="KW-1185">Reference proteome</keyword>
<sequence>SSRGIRILTLDGGGSRSLLTIAILKALTRYLPCHQIGAFFDLVVGTSAGGLVALGIGCLNLPLQMSSTVAREISVAAFSKGGALGSIEKLVRILIKGEKHDSRAMTEHLRQVYGELSMVDTTALCGSTTKVAVVTALTNVSPPEPFLFRNYTYGPDSPSRYQGDHSVAIYHCARATTAAPVYFSPVVLHDGRVIQDGALVANNPAHLALHEAARIFPGRAVDCLVSVGTGR</sequence>
<dbReference type="SUPFAM" id="SSF52151">
    <property type="entry name" value="FabD/lysophospholipase-like"/>
    <property type="match status" value="1"/>
</dbReference>
<evidence type="ECO:0000256" key="2">
    <source>
        <dbReference type="ARBA" id="ARBA00022963"/>
    </source>
</evidence>
<reference evidence="6 7" key="1">
    <citation type="submission" date="2008-07" db="EMBL/GenBank/DDBJ databases">
        <authorList>
            <person name="El-Sayed N."/>
            <person name="Caler E."/>
            <person name="Inman J."/>
            <person name="Amedeo P."/>
            <person name="Hass B."/>
            <person name="Wortman J."/>
        </authorList>
    </citation>
    <scope>NUCLEOTIDE SEQUENCE [LARGE SCALE GENOMIC DNA]</scope>
    <source>
        <strain evidence="7">ATCC 50983 / TXsc</strain>
    </source>
</reference>
<name>C5L8N5_PERM5</name>
<dbReference type="InterPro" id="IPR002641">
    <property type="entry name" value="PNPLA_dom"/>
</dbReference>
<dbReference type="RefSeq" id="XP_002775091.1">
    <property type="nucleotide sequence ID" value="XM_002775045.1"/>
</dbReference>
<gene>
    <name evidence="6" type="ORF">Pmar_PMAR017570</name>
</gene>
<dbReference type="Pfam" id="PF01734">
    <property type="entry name" value="Patatin"/>
    <property type="match status" value="1"/>
</dbReference>
<dbReference type="GO" id="GO:0016020">
    <property type="term" value="C:membrane"/>
    <property type="evidence" value="ECO:0007669"/>
    <property type="project" value="TreeGrafter"/>
</dbReference>
<accession>C5L8N5</accession>
<proteinExistence type="predicted"/>
<dbReference type="PANTHER" id="PTHR24185:SF1">
    <property type="entry name" value="CALCIUM-INDEPENDENT PHOSPHOLIPASE A2-GAMMA"/>
    <property type="match status" value="1"/>
</dbReference>
<evidence type="ECO:0000256" key="4">
    <source>
        <dbReference type="PROSITE-ProRule" id="PRU01161"/>
    </source>
</evidence>
<keyword evidence="2 4" id="KW-0442">Lipid degradation</keyword>
<dbReference type="OrthoDB" id="630895at2759"/>